<dbReference type="Proteomes" id="UP000295794">
    <property type="component" value="Unassembled WGS sequence"/>
</dbReference>
<dbReference type="EMBL" id="SMBT01000014">
    <property type="protein sequence ID" value="TCU82708.1"/>
    <property type="molecule type" value="Genomic_DNA"/>
</dbReference>
<dbReference type="InterPro" id="IPR009875">
    <property type="entry name" value="PilZ_domain"/>
</dbReference>
<dbReference type="AlphaFoldDB" id="A0A377Q3D6"/>
<gene>
    <name evidence="3" type="ORF">EV682_11481</name>
    <name evidence="2" type="ORF">NCTC11159_00856</name>
</gene>
<dbReference type="Proteomes" id="UP000255108">
    <property type="component" value="Unassembled WGS sequence"/>
</dbReference>
<dbReference type="RefSeq" id="WP_115226213.1">
    <property type="nucleotide sequence ID" value="NZ_CAWOLO010000014.1"/>
</dbReference>
<protein>
    <submittedName>
        <fullName evidence="2 3">PilZ domain</fullName>
    </submittedName>
</protein>
<name>A0A377Q3D6_9NEIS</name>
<reference evidence="3 5" key="2">
    <citation type="submission" date="2019-03" db="EMBL/GenBank/DDBJ databases">
        <title>Genomic Encyclopedia of Type Strains, Phase IV (KMG-IV): sequencing the most valuable type-strain genomes for metagenomic binning, comparative biology and taxonomic classification.</title>
        <authorList>
            <person name="Goeker M."/>
        </authorList>
    </citation>
    <scope>NUCLEOTIDE SEQUENCE [LARGE SCALE GENOMIC DNA]</scope>
    <source>
        <strain evidence="3 5">DSM 3764</strain>
    </source>
</reference>
<proteinExistence type="predicted"/>
<reference evidence="2 4" key="1">
    <citation type="submission" date="2018-06" db="EMBL/GenBank/DDBJ databases">
        <authorList>
            <consortium name="Pathogen Informatics"/>
            <person name="Doyle S."/>
        </authorList>
    </citation>
    <scope>NUCLEOTIDE SEQUENCE [LARGE SCALE GENOMIC DNA]</scope>
    <source>
        <strain evidence="2 4">NCTC11159</strain>
    </source>
</reference>
<dbReference type="GO" id="GO:0035438">
    <property type="term" value="F:cyclic-di-GMP binding"/>
    <property type="evidence" value="ECO:0007669"/>
    <property type="project" value="InterPro"/>
</dbReference>
<dbReference type="Pfam" id="PF07238">
    <property type="entry name" value="PilZ"/>
    <property type="match status" value="1"/>
</dbReference>
<evidence type="ECO:0000313" key="5">
    <source>
        <dbReference type="Proteomes" id="UP000295794"/>
    </source>
</evidence>
<evidence type="ECO:0000259" key="1">
    <source>
        <dbReference type="Pfam" id="PF07238"/>
    </source>
</evidence>
<dbReference type="Gene3D" id="2.40.10.220">
    <property type="entry name" value="predicted glycosyltransferase like domains"/>
    <property type="match status" value="1"/>
</dbReference>
<dbReference type="OrthoDB" id="8562941at2"/>
<dbReference type="EMBL" id="UGHR01000001">
    <property type="protein sequence ID" value="STQ89806.1"/>
    <property type="molecule type" value="Genomic_DNA"/>
</dbReference>
<keyword evidence="5" id="KW-1185">Reference proteome</keyword>
<evidence type="ECO:0000313" key="2">
    <source>
        <dbReference type="EMBL" id="STQ89806.1"/>
    </source>
</evidence>
<feature type="domain" description="PilZ" evidence="1">
    <location>
        <begin position="10"/>
        <end position="100"/>
    </location>
</feature>
<sequence length="105" mass="11674">MKAGMSDHNKRDALRVPVECKVKIRPLDYGAAYYGVCTDLSVTGLTVVTNYVPRPDEKFDLFVMPPLEGAGPKEPLAVRVKVVRCHQIEQGAMYELGLSILKVIR</sequence>
<organism evidence="2 4">
    <name type="scientific">Iodobacter fluviatilis</name>
    <dbReference type="NCBI Taxonomy" id="537"/>
    <lineage>
        <taxon>Bacteria</taxon>
        <taxon>Pseudomonadati</taxon>
        <taxon>Pseudomonadota</taxon>
        <taxon>Betaproteobacteria</taxon>
        <taxon>Neisseriales</taxon>
        <taxon>Chitinibacteraceae</taxon>
        <taxon>Iodobacter</taxon>
    </lineage>
</organism>
<dbReference type="SUPFAM" id="SSF141371">
    <property type="entry name" value="PilZ domain-like"/>
    <property type="match status" value="1"/>
</dbReference>
<evidence type="ECO:0000313" key="3">
    <source>
        <dbReference type="EMBL" id="TCU82708.1"/>
    </source>
</evidence>
<accession>A0A377Q3D6</accession>
<evidence type="ECO:0000313" key="4">
    <source>
        <dbReference type="Proteomes" id="UP000255108"/>
    </source>
</evidence>